<dbReference type="Pfam" id="PF01494">
    <property type="entry name" value="FAD_binding_3"/>
    <property type="match status" value="1"/>
</dbReference>
<dbReference type="InterPro" id="IPR036188">
    <property type="entry name" value="FAD/NAD-bd_sf"/>
</dbReference>
<proteinExistence type="predicted"/>
<gene>
    <name evidence="2" type="ORF">NGTWS1702_21740</name>
</gene>
<evidence type="ECO:0000259" key="1">
    <source>
        <dbReference type="Pfam" id="PF01494"/>
    </source>
</evidence>
<keyword evidence="3" id="KW-1185">Reference proteome</keyword>
<dbReference type="Gene3D" id="3.30.9.10">
    <property type="entry name" value="D-Amino Acid Oxidase, subunit A, domain 2"/>
    <property type="match status" value="1"/>
</dbReference>
<sequence>MKIVVNGAGIAGPALAYWLHHFGHEPILIERAPAPRTGGYIVDFWGVGFDIAEKMGILDRLNELGYLVQEIQWVDAEGKTTGSYDPEMLRRIAKGRFVSVERYDLATTIFNALEGKVETIFDDSIAEIEERDDGVRVSFENSAPRDVDLVVGADGLHSKVRELVFGPIGQFEKDLGLRVGAIELDGYHPREELVFKSHTEPSRQVSRFTKRGDKTLVLFGFRDQYVQGELPHDDAGRKREIEKAMAGVGWECPQLLAAMADVDEVYYDKVSQIHMDHWTKGRVALIGDAAGAVSLLAGEGTGIGMLEGYLLAGEIHRAGDDYATAFARYEARVKDFVASKQKNAVHVGSVFVPKTRLGIRVRDLLTHLFRGPFIAKLALGDLKDDIDVPDYDAEPGSPH</sequence>
<dbReference type="PANTHER" id="PTHR46865">
    <property type="entry name" value="OXIDOREDUCTASE-RELATED"/>
    <property type="match status" value="1"/>
</dbReference>
<dbReference type="Gene3D" id="3.50.50.60">
    <property type="entry name" value="FAD/NAD(P)-binding domain"/>
    <property type="match status" value="1"/>
</dbReference>
<organism evidence="2 3">
    <name type="scientific">Mycolicibacterium cyprinidarum</name>
    <dbReference type="NCBI Taxonomy" id="2860311"/>
    <lineage>
        <taxon>Bacteria</taxon>
        <taxon>Bacillati</taxon>
        <taxon>Actinomycetota</taxon>
        <taxon>Actinomycetes</taxon>
        <taxon>Mycobacteriales</taxon>
        <taxon>Mycobacteriaceae</taxon>
        <taxon>Mycolicibacterium</taxon>
    </lineage>
</organism>
<comment type="caution">
    <text evidence="2">The sequence shown here is derived from an EMBL/GenBank/DDBJ whole genome shotgun (WGS) entry which is preliminary data.</text>
</comment>
<dbReference type="InterPro" id="IPR051704">
    <property type="entry name" value="FAD_aromatic-hydroxylase"/>
</dbReference>
<dbReference type="SUPFAM" id="SSF51905">
    <property type="entry name" value="FAD/NAD(P)-binding domain"/>
    <property type="match status" value="1"/>
</dbReference>
<dbReference type="NCBIfam" id="NF005761">
    <property type="entry name" value="PRK07588.1"/>
    <property type="match status" value="1"/>
</dbReference>
<name>A0ABQ4VCC9_9MYCO</name>
<evidence type="ECO:0000313" key="2">
    <source>
        <dbReference type="EMBL" id="GJF16594.1"/>
    </source>
</evidence>
<dbReference type="InterPro" id="IPR002938">
    <property type="entry name" value="FAD-bd"/>
</dbReference>
<feature type="domain" description="FAD-binding" evidence="1">
    <location>
        <begin position="3"/>
        <end position="313"/>
    </location>
</feature>
<evidence type="ECO:0000313" key="3">
    <source>
        <dbReference type="Proteomes" id="UP001060504"/>
    </source>
</evidence>
<accession>A0ABQ4VCC9</accession>
<dbReference type="PANTHER" id="PTHR46865:SF8">
    <property type="entry name" value="POSSIBLE OXIDOREDUCTASE"/>
    <property type="match status" value="1"/>
</dbReference>
<reference evidence="2 3" key="1">
    <citation type="submission" date="2021-08" db="EMBL/GenBank/DDBJ databases">
        <title>Draft genome sequence of Mycolicibacterium sp. NGTWS1702 strain.</title>
        <authorList>
            <person name="Matsumoto M."/>
            <person name="Tang B.C.C."/>
            <person name="Machida Y."/>
            <person name="Matoyama H."/>
            <person name="Kishihara T."/>
            <person name="Sato S."/>
            <person name="Kondo I."/>
            <person name="Sano M."/>
            <person name="Kato G."/>
        </authorList>
    </citation>
    <scope>NUCLEOTIDE SEQUENCE [LARGE SCALE GENOMIC DNA]</scope>
    <source>
        <strain evidence="2 3">NGTWSNA01</strain>
    </source>
</reference>
<protein>
    <submittedName>
        <fullName evidence="2">Oxidoreductase</fullName>
    </submittedName>
</protein>
<dbReference type="EMBL" id="BPRH01002279">
    <property type="protein sequence ID" value="GJF16594.1"/>
    <property type="molecule type" value="Genomic_DNA"/>
</dbReference>
<dbReference type="Proteomes" id="UP001060504">
    <property type="component" value="Unassembled WGS sequence"/>
</dbReference>
<dbReference type="PRINTS" id="PR00420">
    <property type="entry name" value="RNGMNOXGNASE"/>
</dbReference>